<sequence length="289" mass="31203">MNDYRIAVLGVDLALLVGGYLIYRGRRAAVVMPEPKAGVVLWDRMSARTRMRLAIGLFAGIAGWVTTGWLAWMAAGPLALVVLPQIFGPTAAAGQIERLDALEEWVRNLAGVASVGNGLEQSILATERSVPDPLRPELSALLAAVRANAPVTEALRRFADAVDDASADAVVAALLQVASLRGSGLTTILEGLSVSIGEDVRNRREIEAKRRQTVTSVRYTTIIIIGLLAYLFAATDYLAAYRHGGLQLLFTGLVAAFGGLLLWMRAIVRHRPRTRFIRVRHREPAGSSS</sequence>
<evidence type="ECO:0000256" key="5">
    <source>
        <dbReference type="ARBA" id="ARBA00023136"/>
    </source>
</evidence>
<dbReference type="RefSeq" id="WP_082871724.1">
    <property type="nucleotide sequence ID" value="NZ_JABMCZ010000003.1"/>
</dbReference>
<keyword evidence="9" id="KW-1185">Reference proteome</keyword>
<accession>A0A161XBK4</accession>
<dbReference type="OrthoDB" id="5243396at2"/>
<dbReference type="STRING" id="455432.AWN90_38790"/>
<feature type="transmembrane region" description="Helical" evidence="6">
    <location>
        <begin position="246"/>
        <end position="268"/>
    </location>
</feature>
<name>A0A161XBK4_9NOCA</name>
<dbReference type="InterPro" id="IPR018076">
    <property type="entry name" value="T2SS_GspF_dom"/>
</dbReference>
<comment type="caution">
    <text evidence="8">The sequence shown here is derived from an EMBL/GenBank/DDBJ whole genome shotgun (WGS) entry which is preliminary data.</text>
</comment>
<keyword evidence="3 6" id="KW-0812">Transmembrane</keyword>
<gene>
    <name evidence="8" type="ORF">AWN90_38790</name>
</gene>
<evidence type="ECO:0000313" key="9">
    <source>
        <dbReference type="Proteomes" id="UP000076512"/>
    </source>
</evidence>
<dbReference type="PANTHER" id="PTHR35007">
    <property type="entry name" value="INTEGRAL MEMBRANE PROTEIN-RELATED"/>
    <property type="match status" value="1"/>
</dbReference>
<dbReference type="EMBL" id="LWGR01000013">
    <property type="protein sequence ID" value="KZM70538.1"/>
    <property type="molecule type" value="Genomic_DNA"/>
</dbReference>
<dbReference type="Pfam" id="PF00482">
    <property type="entry name" value="T2SSF"/>
    <property type="match status" value="1"/>
</dbReference>
<comment type="subcellular location">
    <subcellularLocation>
        <location evidence="1">Cell membrane</location>
        <topology evidence="1">Multi-pass membrane protein</topology>
    </subcellularLocation>
</comment>
<feature type="domain" description="Type II secretion system protein GspF" evidence="7">
    <location>
        <begin position="105"/>
        <end position="231"/>
    </location>
</feature>
<evidence type="ECO:0000259" key="7">
    <source>
        <dbReference type="Pfam" id="PF00482"/>
    </source>
</evidence>
<dbReference type="AlphaFoldDB" id="A0A161XBK4"/>
<keyword evidence="4 6" id="KW-1133">Transmembrane helix</keyword>
<evidence type="ECO:0000256" key="6">
    <source>
        <dbReference type="SAM" id="Phobius"/>
    </source>
</evidence>
<organism evidence="8 9">
    <name type="scientific">Nocardia terpenica</name>
    <dbReference type="NCBI Taxonomy" id="455432"/>
    <lineage>
        <taxon>Bacteria</taxon>
        <taxon>Bacillati</taxon>
        <taxon>Actinomycetota</taxon>
        <taxon>Actinomycetes</taxon>
        <taxon>Mycobacteriales</taxon>
        <taxon>Nocardiaceae</taxon>
        <taxon>Nocardia</taxon>
    </lineage>
</organism>
<keyword evidence="2" id="KW-1003">Cell membrane</keyword>
<feature type="transmembrane region" description="Helical" evidence="6">
    <location>
        <begin position="53"/>
        <end position="72"/>
    </location>
</feature>
<evidence type="ECO:0000256" key="4">
    <source>
        <dbReference type="ARBA" id="ARBA00022989"/>
    </source>
</evidence>
<dbReference type="PANTHER" id="PTHR35007:SF3">
    <property type="entry name" value="POSSIBLE CONSERVED ALANINE RICH MEMBRANE PROTEIN"/>
    <property type="match status" value="1"/>
</dbReference>
<dbReference type="Proteomes" id="UP000076512">
    <property type="component" value="Unassembled WGS sequence"/>
</dbReference>
<proteinExistence type="predicted"/>
<evidence type="ECO:0000256" key="3">
    <source>
        <dbReference type="ARBA" id="ARBA00022692"/>
    </source>
</evidence>
<keyword evidence="5 6" id="KW-0472">Membrane</keyword>
<evidence type="ECO:0000256" key="1">
    <source>
        <dbReference type="ARBA" id="ARBA00004651"/>
    </source>
</evidence>
<evidence type="ECO:0000256" key="2">
    <source>
        <dbReference type="ARBA" id="ARBA00022475"/>
    </source>
</evidence>
<feature type="transmembrane region" description="Helical" evidence="6">
    <location>
        <begin position="219"/>
        <end position="240"/>
    </location>
</feature>
<feature type="transmembrane region" description="Helical" evidence="6">
    <location>
        <begin position="6"/>
        <end position="23"/>
    </location>
</feature>
<evidence type="ECO:0000313" key="8">
    <source>
        <dbReference type="EMBL" id="KZM70538.1"/>
    </source>
</evidence>
<reference evidence="8 9" key="1">
    <citation type="submission" date="2016-04" db="EMBL/GenBank/DDBJ databases">
        <authorList>
            <person name="Evans L.H."/>
            <person name="Alamgir A."/>
            <person name="Owens N."/>
            <person name="Weber N.D."/>
            <person name="Virtaneva K."/>
            <person name="Barbian K."/>
            <person name="Babar A."/>
            <person name="Rosenke K."/>
        </authorList>
    </citation>
    <scope>NUCLEOTIDE SEQUENCE [LARGE SCALE GENOMIC DNA]</scope>
    <source>
        <strain evidence="8 9">IFM 0406</strain>
    </source>
</reference>
<dbReference type="GO" id="GO:0005886">
    <property type="term" value="C:plasma membrane"/>
    <property type="evidence" value="ECO:0007669"/>
    <property type="project" value="UniProtKB-SubCell"/>
</dbReference>
<protein>
    <recommendedName>
        <fullName evidence="7">Type II secretion system protein GspF domain-containing protein</fullName>
    </recommendedName>
</protein>